<dbReference type="HOGENOM" id="CLU_106373_0_0_1"/>
<dbReference type="AlphaFoldDB" id="A0A024S714"/>
<organism evidence="2 3">
    <name type="scientific">Hypocrea jecorina (strain ATCC 56765 / BCRC 32924 / NRRL 11460 / Rut C-30)</name>
    <name type="common">Trichoderma reesei</name>
    <dbReference type="NCBI Taxonomy" id="1344414"/>
    <lineage>
        <taxon>Eukaryota</taxon>
        <taxon>Fungi</taxon>
        <taxon>Dikarya</taxon>
        <taxon>Ascomycota</taxon>
        <taxon>Pezizomycotina</taxon>
        <taxon>Sordariomycetes</taxon>
        <taxon>Hypocreomycetidae</taxon>
        <taxon>Hypocreales</taxon>
        <taxon>Hypocreaceae</taxon>
        <taxon>Trichoderma</taxon>
    </lineage>
</organism>
<name>A0A024S714_HYPJR</name>
<proteinExistence type="predicted"/>
<gene>
    <name evidence="2" type="ORF">M419DRAFT_81237</name>
</gene>
<protein>
    <submittedName>
        <fullName evidence="2">Uncharacterized protein</fullName>
    </submittedName>
</protein>
<evidence type="ECO:0000256" key="1">
    <source>
        <dbReference type="SAM" id="MobiDB-lite"/>
    </source>
</evidence>
<reference evidence="3" key="1">
    <citation type="journal article" date="2013" name="Ind. Biotechnol.">
        <title>Comparative genomics analysis of Trichoderma reesei strains.</title>
        <authorList>
            <person name="Koike H."/>
            <person name="Aerts A."/>
            <person name="LaButti K."/>
            <person name="Grigoriev I.V."/>
            <person name="Baker S.E."/>
        </authorList>
    </citation>
    <scope>NUCLEOTIDE SEQUENCE [LARGE SCALE GENOMIC DNA]</scope>
    <source>
        <strain evidence="3">ATCC 56765 / BCRC 32924 / NRRL 11460 / Rut C-30</strain>
    </source>
</reference>
<dbReference type="Proteomes" id="UP000024376">
    <property type="component" value="Unassembled WGS sequence"/>
</dbReference>
<feature type="compositionally biased region" description="Polar residues" evidence="1">
    <location>
        <begin position="31"/>
        <end position="60"/>
    </location>
</feature>
<sequence length="243" mass="25952">MAADDIEGDEKSQNTDEGVINRMKELKGLPSSFSSNIGQRISPTRLPSTSSIHNTSASRTTTKDGRSVRSIVAWLESAATNADTSRDDLKSVHSVATISSAGSNSSLLSRHTIPGAEDVEEYSLTLLKYKKYYTEVPLGRCLDGQRRDEGAVADDVQRGNVNASTEVSLCLLQENDGCCASMGAVCSDLNQQLSIGLASGHAQTSALLDAKHSESAPDAGNNDSCRADEVQLFHRDPEEVTAF</sequence>
<accession>A0A024S714</accession>
<dbReference type="KEGG" id="trr:M419DRAFT_81237"/>
<dbReference type="EMBL" id="KI911149">
    <property type="protein sequence ID" value="ETS01124.1"/>
    <property type="molecule type" value="Genomic_DNA"/>
</dbReference>
<evidence type="ECO:0000313" key="3">
    <source>
        <dbReference type="Proteomes" id="UP000024376"/>
    </source>
</evidence>
<feature type="region of interest" description="Disordered" evidence="1">
    <location>
        <begin position="1"/>
        <end position="64"/>
    </location>
</feature>
<dbReference type="OrthoDB" id="5238042at2759"/>
<evidence type="ECO:0000313" key="2">
    <source>
        <dbReference type="EMBL" id="ETS01124.1"/>
    </source>
</evidence>